<dbReference type="AlphaFoldDB" id="A0A926NEX7"/>
<dbReference type="NCBIfam" id="TIGR02870">
    <property type="entry name" value="spore_II_D"/>
    <property type="match status" value="1"/>
</dbReference>
<dbReference type="EMBL" id="JACXAH010000008">
    <property type="protein sequence ID" value="MBD1372168.1"/>
    <property type="molecule type" value="Genomic_DNA"/>
</dbReference>
<dbReference type="GO" id="GO:0030288">
    <property type="term" value="C:outer membrane-bounded periplasmic space"/>
    <property type="evidence" value="ECO:0007669"/>
    <property type="project" value="TreeGrafter"/>
</dbReference>
<proteinExistence type="predicted"/>
<organism evidence="3 4">
    <name type="scientific">Polycladospora coralii</name>
    <dbReference type="NCBI Taxonomy" id="2771432"/>
    <lineage>
        <taxon>Bacteria</taxon>
        <taxon>Bacillati</taxon>
        <taxon>Bacillota</taxon>
        <taxon>Bacilli</taxon>
        <taxon>Bacillales</taxon>
        <taxon>Thermoactinomycetaceae</taxon>
        <taxon>Polycladospora</taxon>
    </lineage>
</organism>
<dbReference type="InterPro" id="IPR051922">
    <property type="entry name" value="Bact_Sporulation_Assoc"/>
</dbReference>
<comment type="caution">
    <text evidence="3">The sequence shown here is derived from an EMBL/GenBank/DDBJ whole genome shotgun (WGS) entry which is preliminary data.</text>
</comment>
<name>A0A926NEX7_9BACL</name>
<dbReference type="Proteomes" id="UP000661691">
    <property type="component" value="Unassembled WGS sequence"/>
</dbReference>
<dbReference type="Pfam" id="PF08486">
    <property type="entry name" value="SpoIID"/>
    <property type="match status" value="1"/>
</dbReference>
<feature type="transmembrane region" description="Helical" evidence="1">
    <location>
        <begin position="6"/>
        <end position="26"/>
    </location>
</feature>
<evidence type="ECO:0000256" key="1">
    <source>
        <dbReference type="SAM" id="Phobius"/>
    </source>
</evidence>
<feature type="domain" description="Sporulation stage II protein D amidase enhancer LytB N-terminal" evidence="2">
    <location>
        <begin position="62"/>
        <end position="171"/>
    </location>
</feature>
<gene>
    <name evidence="3" type="primary">spoIID</name>
    <name evidence="3" type="ORF">IC620_07305</name>
</gene>
<protein>
    <submittedName>
        <fullName evidence="3">Stage II sporulation protein D</fullName>
    </submittedName>
</protein>
<evidence type="ECO:0000313" key="4">
    <source>
        <dbReference type="Proteomes" id="UP000661691"/>
    </source>
</evidence>
<dbReference type="PANTHER" id="PTHR30032">
    <property type="entry name" value="N-ACETYLMURAMOYL-L-ALANINE AMIDASE-RELATED"/>
    <property type="match status" value="1"/>
</dbReference>
<keyword evidence="1" id="KW-1133">Transmembrane helix</keyword>
<evidence type="ECO:0000259" key="2">
    <source>
        <dbReference type="Pfam" id="PF08486"/>
    </source>
</evidence>
<evidence type="ECO:0000313" key="3">
    <source>
        <dbReference type="EMBL" id="MBD1372168.1"/>
    </source>
</evidence>
<dbReference type="InterPro" id="IPR014225">
    <property type="entry name" value="Spore_II_D_firmicutes"/>
</dbReference>
<dbReference type="RefSeq" id="WP_191141878.1">
    <property type="nucleotide sequence ID" value="NZ_JACXAH010000008.1"/>
</dbReference>
<dbReference type="InterPro" id="IPR013693">
    <property type="entry name" value="SpoIID/LytB_N"/>
</dbReference>
<dbReference type="PANTHER" id="PTHR30032:SF4">
    <property type="entry name" value="AMIDASE ENHANCER"/>
    <property type="match status" value="1"/>
</dbReference>
<keyword evidence="1" id="KW-0812">Transmembrane</keyword>
<sequence>MQKKLLWVLPVLIVTILFVPTILVYLSPAKQITTVKAVETVRNNDEPKNHYPAPTVRVYLTKEKKVIALPLEEYIRGVVASEMPSEFHKEALKAQALAARTYIVDRLMKEELSDMKTMGKTAESAHVSDTVKHQVYTTDEKLIQKWGNQAAVYMQRIKEAVTETEGQIITYEDQPIYAAFFSTSNGKTENSEEYFKSAVPYLRSVDSSWDTSSPKYEKKIKMSLHDLSKQLSTVTGKQISIDTTTSNHFLKITKRTEGNRVAEVRIGDELFSGREVREALKLASTDFEMTITGDQVSVVTKGYGHGVGMSQWGAHLLAQNGSNANQIVTHYYQGIKVKEIKPTLAQIAQSK</sequence>
<keyword evidence="4" id="KW-1185">Reference proteome</keyword>
<accession>A0A926NEX7</accession>
<dbReference type="GO" id="GO:0030435">
    <property type="term" value="P:sporulation resulting in formation of a cellular spore"/>
    <property type="evidence" value="ECO:0007669"/>
    <property type="project" value="InterPro"/>
</dbReference>
<keyword evidence="1" id="KW-0472">Membrane</keyword>
<dbReference type="NCBIfam" id="TIGR02669">
    <property type="entry name" value="SpoIID_LytB"/>
    <property type="match status" value="1"/>
</dbReference>
<reference evidence="4" key="1">
    <citation type="submission" date="2022-10" db="EMBL/GenBank/DDBJ databases">
        <title>A novel bacterium of genus Hazenella, isolated from South China Sea.</title>
        <authorList>
            <person name="Huang H."/>
            <person name="Mo K."/>
            <person name="Hu Y."/>
        </authorList>
    </citation>
    <scope>NUCLEOTIDE SEQUENCE [LARGE SCALE GENOMIC DNA]</scope>
    <source>
        <strain evidence="4">IB182357</strain>
    </source>
</reference>
<dbReference type="InterPro" id="IPR013486">
    <property type="entry name" value="SpoIID/LytB"/>
</dbReference>